<dbReference type="AlphaFoldDB" id="A0A0N0NRI0"/>
<reference evidence="2 3" key="1">
    <citation type="submission" date="2015-06" db="EMBL/GenBank/DDBJ databases">
        <title>Draft genome of the ant-associated black yeast Phialophora attae CBS 131958.</title>
        <authorList>
            <person name="Moreno L.F."/>
            <person name="Stielow B.J."/>
            <person name="de Hoog S."/>
            <person name="Vicente V.A."/>
            <person name="Weiss V.A."/>
            <person name="de Vries M."/>
            <person name="Cruz L.M."/>
            <person name="Souza E.M."/>
        </authorList>
    </citation>
    <scope>NUCLEOTIDE SEQUENCE [LARGE SCALE GENOMIC DNA]</scope>
    <source>
        <strain evidence="2 3">CBS 131958</strain>
    </source>
</reference>
<sequence length="325" mass="35725">MEDSILSKTPRRHVCFSKKANESEIDVKFFLFDPEDAISPTSTLPTSSNARNSDLDSAFSSSSSESLASSCSSQSSLDSVNPRITAEAALNRRSICTFAAVTAQPLRNSTSFPSQSRHIIDASLDSPVEIELDDLSESITRSRPNTVHIIARPKAVYIPHLNTTSLVEAAILENSHPSKAKTPLDLVEPPTRFTQILIMPPAVLGPLTSSLEDDWERYAGKGEVWIDSSSPAQQLLVRSSRSLRSRIATLAKVAKRQMRKLRNIISGRRSSTAPMEDIEAQARQQPRQTQLKSILRSIDEQVEKAGGVAFNRDDSSNARAHQHAH</sequence>
<evidence type="ECO:0000313" key="3">
    <source>
        <dbReference type="Proteomes" id="UP000038010"/>
    </source>
</evidence>
<dbReference type="Proteomes" id="UP000038010">
    <property type="component" value="Unassembled WGS sequence"/>
</dbReference>
<comment type="caution">
    <text evidence="2">The sequence shown here is derived from an EMBL/GenBank/DDBJ whole genome shotgun (WGS) entry which is preliminary data.</text>
</comment>
<name>A0A0N0NRI0_9EURO</name>
<feature type="region of interest" description="Disordered" evidence="1">
    <location>
        <begin position="305"/>
        <end position="325"/>
    </location>
</feature>
<protein>
    <submittedName>
        <fullName evidence="2">Uncharacterized protein</fullName>
    </submittedName>
</protein>
<accession>A0A0N0NRI0</accession>
<evidence type="ECO:0000313" key="2">
    <source>
        <dbReference type="EMBL" id="KPI45111.1"/>
    </source>
</evidence>
<dbReference type="EMBL" id="LFJN01000002">
    <property type="protein sequence ID" value="KPI45111.1"/>
    <property type="molecule type" value="Genomic_DNA"/>
</dbReference>
<gene>
    <name evidence="2" type="ORF">AB675_2426</name>
</gene>
<organism evidence="2 3">
    <name type="scientific">Cyphellophora attinorum</name>
    <dbReference type="NCBI Taxonomy" id="1664694"/>
    <lineage>
        <taxon>Eukaryota</taxon>
        <taxon>Fungi</taxon>
        <taxon>Dikarya</taxon>
        <taxon>Ascomycota</taxon>
        <taxon>Pezizomycotina</taxon>
        <taxon>Eurotiomycetes</taxon>
        <taxon>Chaetothyriomycetidae</taxon>
        <taxon>Chaetothyriales</taxon>
        <taxon>Cyphellophoraceae</taxon>
        <taxon>Cyphellophora</taxon>
    </lineage>
</organism>
<feature type="region of interest" description="Disordered" evidence="1">
    <location>
        <begin position="267"/>
        <end position="290"/>
    </location>
</feature>
<dbReference type="VEuPathDB" id="FungiDB:AB675_2426"/>
<keyword evidence="3" id="KW-1185">Reference proteome</keyword>
<proteinExistence type="predicted"/>
<dbReference type="RefSeq" id="XP_018005074.1">
    <property type="nucleotide sequence ID" value="XM_018142399.1"/>
</dbReference>
<evidence type="ECO:0000256" key="1">
    <source>
        <dbReference type="SAM" id="MobiDB-lite"/>
    </source>
</evidence>
<dbReference type="GeneID" id="28734279"/>